<proteinExistence type="predicted"/>
<accession>A0A2P2IRN0</accession>
<sequence length="35" mass="3949">MIPQGQPSWIPTLMRLIIMPSLPEVQLQCMDPLGN</sequence>
<dbReference type="EMBL" id="GGEC01003401">
    <property type="protein sequence ID" value="MBW83884.1"/>
    <property type="molecule type" value="Transcribed_RNA"/>
</dbReference>
<name>A0A2P2IRN0_RHIMU</name>
<organism evidence="1">
    <name type="scientific">Rhizophora mucronata</name>
    <name type="common">Asiatic mangrove</name>
    <dbReference type="NCBI Taxonomy" id="61149"/>
    <lineage>
        <taxon>Eukaryota</taxon>
        <taxon>Viridiplantae</taxon>
        <taxon>Streptophyta</taxon>
        <taxon>Embryophyta</taxon>
        <taxon>Tracheophyta</taxon>
        <taxon>Spermatophyta</taxon>
        <taxon>Magnoliopsida</taxon>
        <taxon>eudicotyledons</taxon>
        <taxon>Gunneridae</taxon>
        <taxon>Pentapetalae</taxon>
        <taxon>rosids</taxon>
        <taxon>fabids</taxon>
        <taxon>Malpighiales</taxon>
        <taxon>Rhizophoraceae</taxon>
        <taxon>Rhizophora</taxon>
    </lineage>
</organism>
<evidence type="ECO:0000313" key="1">
    <source>
        <dbReference type="EMBL" id="MBW83884.1"/>
    </source>
</evidence>
<reference evidence="1" key="1">
    <citation type="submission" date="2018-02" db="EMBL/GenBank/DDBJ databases">
        <title>Rhizophora mucronata_Transcriptome.</title>
        <authorList>
            <person name="Meera S.P."/>
            <person name="Sreeshan A."/>
            <person name="Augustine A."/>
        </authorList>
    </citation>
    <scope>NUCLEOTIDE SEQUENCE</scope>
    <source>
        <tissue evidence="1">Leaf</tissue>
    </source>
</reference>
<protein>
    <submittedName>
        <fullName evidence="1">Protein TIFY 4B isoform X3</fullName>
    </submittedName>
</protein>
<dbReference type="AlphaFoldDB" id="A0A2P2IRN0"/>